<feature type="transmembrane region" description="Helical" evidence="1">
    <location>
        <begin position="183"/>
        <end position="203"/>
    </location>
</feature>
<proteinExistence type="predicted"/>
<protein>
    <recommendedName>
        <fullName evidence="2">CAAX prenyl protease 2/Lysostaphin resistance protein A-like domain-containing protein</fullName>
    </recommendedName>
</protein>
<dbReference type="AlphaFoldDB" id="A0A1G7UJ81"/>
<feature type="transmembrane region" description="Helical" evidence="1">
    <location>
        <begin position="92"/>
        <end position="114"/>
    </location>
</feature>
<feature type="transmembrane region" description="Helical" evidence="1">
    <location>
        <begin position="158"/>
        <end position="177"/>
    </location>
</feature>
<dbReference type="GO" id="GO:0004175">
    <property type="term" value="F:endopeptidase activity"/>
    <property type="evidence" value="ECO:0007669"/>
    <property type="project" value="UniProtKB-ARBA"/>
</dbReference>
<evidence type="ECO:0000313" key="3">
    <source>
        <dbReference type="EMBL" id="SDG47573.1"/>
    </source>
</evidence>
<dbReference type="RefSeq" id="WP_090051438.1">
    <property type="nucleotide sequence ID" value="NZ_FNCC01000008.1"/>
</dbReference>
<organism evidence="3 4">
    <name type="scientific">Lentzea fradiae</name>
    <dbReference type="NCBI Taxonomy" id="200378"/>
    <lineage>
        <taxon>Bacteria</taxon>
        <taxon>Bacillati</taxon>
        <taxon>Actinomycetota</taxon>
        <taxon>Actinomycetes</taxon>
        <taxon>Pseudonocardiales</taxon>
        <taxon>Pseudonocardiaceae</taxon>
        <taxon>Lentzea</taxon>
    </lineage>
</organism>
<dbReference type="PANTHER" id="PTHR39430">
    <property type="entry name" value="MEMBRANE-ASSOCIATED PROTEASE-RELATED"/>
    <property type="match status" value="1"/>
</dbReference>
<evidence type="ECO:0000313" key="4">
    <source>
        <dbReference type="Proteomes" id="UP000199623"/>
    </source>
</evidence>
<evidence type="ECO:0000256" key="1">
    <source>
        <dbReference type="SAM" id="Phobius"/>
    </source>
</evidence>
<feature type="transmembrane region" description="Helical" evidence="1">
    <location>
        <begin position="25"/>
        <end position="43"/>
    </location>
</feature>
<feature type="transmembrane region" description="Helical" evidence="1">
    <location>
        <begin position="49"/>
        <end position="71"/>
    </location>
</feature>
<name>A0A1G7UJ81_9PSEU</name>
<gene>
    <name evidence="3" type="ORF">SAMN05216553_108245</name>
</gene>
<reference evidence="4" key="1">
    <citation type="submission" date="2016-10" db="EMBL/GenBank/DDBJ databases">
        <authorList>
            <person name="Varghese N."/>
            <person name="Submissions S."/>
        </authorList>
    </citation>
    <scope>NUCLEOTIDE SEQUENCE [LARGE SCALE GENOMIC DNA]</scope>
    <source>
        <strain evidence="4">CGMCC 4.3506</strain>
    </source>
</reference>
<dbReference type="EMBL" id="FNCC01000008">
    <property type="protein sequence ID" value="SDG47573.1"/>
    <property type="molecule type" value="Genomic_DNA"/>
</dbReference>
<feature type="transmembrane region" description="Helical" evidence="1">
    <location>
        <begin position="215"/>
        <end position="232"/>
    </location>
</feature>
<dbReference type="Pfam" id="PF02517">
    <property type="entry name" value="Rce1-like"/>
    <property type="match status" value="1"/>
</dbReference>
<keyword evidence="1" id="KW-1133">Transmembrane helix</keyword>
<feature type="domain" description="CAAX prenyl protease 2/Lysostaphin resistance protein A-like" evidence="2">
    <location>
        <begin position="128"/>
        <end position="219"/>
    </location>
</feature>
<dbReference type="PANTHER" id="PTHR39430:SF1">
    <property type="entry name" value="PROTEASE"/>
    <property type="match status" value="1"/>
</dbReference>
<dbReference type="GO" id="GO:0080120">
    <property type="term" value="P:CAAX-box protein maturation"/>
    <property type="evidence" value="ECO:0007669"/>
    <property type="project" value="UniProtKB-ARBA"/>
</dbReference>
<evidence type="ECO:0000259" key="2">
    <source>
        <dbReference type="Pfam" id="PF02517"/>
    </source>
</evidence>
<keyword evidence="4" id="KW-1185">Reference proteome</keyword>
<dbReference type="STRING" id="200378.SAMN05216553_108245"/>
<keyword evidence="1" id="KW-0812">Transmembrane</keyword>
<accession>A0A1G7UJ81</accession>
<keyword evidence="1" id="KW-0472">Membrane</keyword>
<dbReference type="Proteomes" id="UP000199623">
    <property type="component" value="Unassembled WGS sequence"/>
</dbReference>
<feature type="transmembrane region" description="Helical" evidence="1">
    <location>
        <begin position="259"/>
        <end position="279"/>
    </location>
</feature>
<feature type="transmembrane region" description="Helical" evidence="1">
    <location>
        <begin position="120"/>
        <end position="146"/>
    </location>
</feature>
<sequence>MQRSAARRVCAEPSGWERWVRRFRFPVLFVPLFAALLAVAEVASRLAPVPLLALPAGVGLAVAGLACYRWLARVVEGRDTVLEVAPRHRWAGLARGAALGAWLFCSVLALIGMLDGWGRVTWGSFSGVLGVAGVLAAVATMEEIVFRGVLFRMLEERAGTAVSVVVSSSLFGLAHLLNTGATPWTALSVGLTGGGVLAAAYVVTRSLWLPIGLHFGWNFAQAGVFGVELSGADVEPSGLLLLELDGPVVLTGGPFGPEASVPAVLVCLVATGVLLRQAARTARIRPRPRSS</sequence>
<dbReference type="InterPro" id="IPR003675">
    <property type="entry name" value="Rce1/LyrA-like_dom"/>
</dbReference>